<dbReference type="GO" id="GO:0008168">
    <property type="term" value="F:methyltransferase activity"/>
    <property type="evidence" value="ECO:0007669"/>
    <property type="project" value="UniProtKB-KW"/>
</dbReference>
<evidence type="ECO:0000256" key="3">
    <source>
        <dbReference type="ARBA" id="ARBA00022723"/>
    </source>
</evidence>
<evidence type="ECO:0000313" key="7">
    <source>
        <dbReference type="Proteomes" id="UP000694036"/>
    </source>
</evidence>
<organism evidence="6 7">
    <name type="scientific">Saccharolobus shibatae</name>
    <dbReference type="NCBI Taxonomy" id="2286"/>
    <lineage>
        <taxon>Archaea</taxon>
        <taxon>Thermoproteota</taxon>
        <taxon>Thermoprotei</taxon>
        <taxon>Sulfolobales</taxon>
        <taxon>Sulfolobaceae</taxon>
        <taxon>Saccharolobus</taxon>
    </lineage>
</organism>
<dbReference type="GeneID" id="65557335"/>
<dbReference type="FunFam" id="3.50.30.40:FF:000002">
    <property type="entry name" value="4-carboxy-4-hydroxy-2-oxoadipate aldolase/oxaloacetate decarboxylase"/>
    <property type="match status" value="1"/>
</dbReference>
<gene>
    <name evidence="6" type="ORF">J5U22_01985</name>
</gene>
<keyword evidence="3" id="KW-0479">Metal-binding</keyword>
<dbReference type="Proteomes" id="UP000694036">
    <property type="component" value="Chromosome"/>
</dbReference>
<comment type="subunit">
    <text evidence="2">Homohexamer.</text>
</comment>
<reference evidence="6 7" key="1">
    <citation type="journal article" date="2021" name="Environ. Microbiol.">
        <title>New insights into the diversity and evolution of the archaeal mobilome from three complete genomes of Saccharolobus shibatae.</title>
        <authorList>
            <person name="Medvedeva S."/>
            <person name="Brandt D."/>
            <person name="Cvirkaite-Krupovic V."/>
            <person name="Liu Y."/>
            <person name="Severinov K."/>
            <person name="Ishino S."/>
            <person name="Ishino Y."/>
            <person name="Prangishvili D."/>
            <person name="Kalinowski J."/>
            <person name="Krupovic M."/>
        </authorList>
    </citation>
    <scope>NUCLEOTIDE SEQUENCE [LARGE SCALE GENOMIC DNA]</scope>
    <source>
        <strain evidence="6 7">S38A</strain>
    </source>
</reference>
<dbReference type="RefSeq" id="WP_218258005.1">
    <property type="nucleotide sequence ID" value="NZ_CP077713.1"/>
</dbReference>
<dbReference type="EMBL" id="CP077713">
    <property type="protein sequence ID" value="QXJ35438.1"/>
    <property type="molecule type" value="Genomic_DNA"/>
</dbReference>
<keyword evidence="6" id="KW-0808">Transferase</keyword>
<keyword evidence="4" id="KW-0460">Magnesium</keyword>
<evidence type="ECO:0000313" key="6">
    <source>
        <dbReference type="EMBL" id="QXJ35438.1"/>
    </source>
</evidence>
<dbReference type="InterPro" id="IPR005493">
    <property type="entry name" value="RraA/RraA-like"/>
</dbReference>
<dbReference type="PANTHER" id="PTHR33254">
    <property type="entry name" value="4-HYDROXY-4-METHYL-2-OXOGLUTARATE ALDOLASE 3-RELATED"/>
    <property type="match status" value="1"/>
</dbReference>
<evidence type="ECO:0000256" key="5">
    <source>
        <dbReference type="ARBA" id="ARBA00023239"/>
    </source>
</evidence>
<dbReference type="GO" id="GO:0016829">
    <property type="term" value="F:lyase activity"/>
    <property type="evidence" value="ECO:0007669"/>
    <property type="project" value="UniProtKB-KW"/>
</dbReference>
<keyword evidence="6" id="KW-0489">Methyltransferase</keyword>
<evidence type="ECO:0000256" key="4">
    <source>
        <dbReference type="ARBA" id="ARBA00022842"/>
    </source>
</evidence>
<dbReference type="Pfam" id="PF03737">
    <property type="entry name" value="RraA-like"/>
    <property type="match status" value="1"/>
</dbReference>
<dbReference type="GO" id="GO:0032787">
    <property type="term" value="P:monocarboxylic acid metabolic process"/>
    <property type="evidence" value="ECO:0007669"/>
    <property type="project" value="UniProtKB-ARBA"/>
</dbReference>
<protein>
    <submittedName>
        <fullName evidence="6">Demethylmenaquinone methyltransferase-like protein</fullName>
    </submittedName>
</protein>
<name>A0A8F5C1Y7_9CREN</name>
<dbReference type="GO" id="GO:0032259">
    <property type="term" value="P:methylation"/>
    <property type="evidence" value="ECO:0007669"/>
    <property type="project" value="UniProtKB-KW"/>
</dbReference>
<dbReference type="GO" id="GO:0046872">
    <property type="term" value="F:metal ion binding"/>
    <property type="evidence" value="ECO:0007669"/>
    <property type="project" value="UniProtKB-KW"/>
</dbReference>
<dbReference type="GO" id="GO:0046395">
    <property type="term" value="P:carboxylic acid catabolic process"/>
    <property type="evidence" value="ECO:0007669"/>
    <property type="project" value="UniProtKB-ARBA"/>
</dbReference>
<keyword evidence="7" id="KW-1185">Reference proteome</keyword>
<evidence type="ECO:0000256" key="1">
    <source>
        <dbReference type="ARBA" id="ARBA00001946"/>
    </source>
</evidence>
<accession>A0A8F5C1Y7</accession>
<keyword evidence="5" id="KW-0456">Lyase</keyword>
<evidence type="ECO:0000256" key="2">
    <source>
        <dbReference type="ARBA" id="ARBA00011643"/>
    </source>
</evidence>
<comment type="cofactor">
    <cofactor evidence="1">
        <name>Mg(2+)</name>
        <dbReference type="ChEBI" id="CHEBI:18420"/>
    </cofactor>
</comment>
<dbReference type="PANTHER" id="PTHR33254:SF16">
    <property type="entry name" value="BLR3842 PROTEIN"/>
    <property type="match status" value="1"/>
</dbReference>
<proteinExistence type="predicted"/>
<dbReference type="AlphaFoldDB" id="A0A8F5C1Y7"/>
<dbReference type="CDD" id="cd16841">
    <property type="entry name" value="RraA_family"/>
    <property type="match status" value="1"/>
</dbReference>
<sequence>MKPVIVKEIPRSPKDPERVKELLNYGVATIAESQEKLGLLGPNIRPIQPGLKAAGTAITVRCSDGDNLMLHAAVEIAKPGDVIIMTTISGTANGVFGELLATSFKVRGISAFITDSGVRDVSKLREMKYPVWSKYITAVGTSKNRPGWINVPITIEGVIVKPGDFVLADDDGVVIVPREEIDEVLVRAKEREEKENEVRKRLLNGELSLDIYNFRRIISELGIKYMKNLDETTNKLDKNI</sequence>
<dbReference type="NCBIfam" id="NF006731">
    <property type="entry name" value="PRK09262.1"/>
    <property type="match status" value="1"/>
</dbReference>